<gene>
    <name evidence="7" type="ORF">FSC37_01975</name>
</gene>
<name>A0A5C6TYT1_9BURK</name>
<keyword evidence="3" id="KW-0677">Repeat</keyword>
<proteinExistence type="predicted"/>
<dbReference type="GO" id="GO:0097363">
    <property type="term" value="F:protein O-acetylglucosaminyltransferase activity"/>
    <property type="evidence" value="ECO:0007669"/>
    <property type="project" value="TreeGrafter"/>
</dbReference>
<comment type="caution">
    <text evidence="7">The sequence shown here is derived from an EMBL/GenBank/DDBJ whole genome shotgun (WGS) entry which is preliminary data.</text>
</comment>
<reference evidence="7 8" key="1">
    <citation type="submission" date="2019-08" db="EMBL/GenBank/DDBJ databases">
        <authorList>
            <person name="Khan S.A."/>
            <person name="Jeon C.O."/>
            <person name="Jeong S.E."/>
        </authorList>
    </citation>
    <scope>NUCLEOTIDE SEQUENCE [LARGE SCALE GENOMIC DNA]</scope>
    <source>
        <strain evidence="8">IMCC1728</strain>
    </source>
</reference>
<evidence type="ECO:0000256" key="5">
    <source>
        <dbReference type="SAM" id="MobiDB-lite"/>
    </source>
</evidence>
<keyword evidence="2" id="KW-0808">Transferase</keyword>
<keyword evidence="8" id="KW-1185">Reference proteome</keyword>
<evidence type="ECO:0000256" key="3">
    <source>
        <dbReference type="ARBA" id="ARBA00022737"/>
    </source>
</evidence>
<sequence length="166" mass="17373">MADALEYQRASGARSGGAAARHRPGPPRLRADAAAGAAPLAPGLCRSLPRCWPCNAHTTAGEALWAGVPVVTWEGPTFAQRVAPSLLNAVGLDVLASDGVAGYERQAIALARDPAARAALRAHLIAQRGGRLFDGERFARDIEALYERMWARAVAGLPPEHLPAAA</sequence>
<evidence type="ECO:0000256" key="4">
    <source>
        <dbReference type="ARBA" id="ARBA00022803"/>
    </source>
</evidence>
<dbReference type="Proteomes" id="UP000321832">
    <property type="component" value="Unassembled WGS sequence"/>
</dbReference>
<dbReference type="PANTHER" id="PTHR44366:SF1">
    <property type="entry name" value="UDP-N-ACETYLGLUCOSAMINE--PEPTIDE N-ACETYLGLUCOSAMINYLTRANSFERASE 110 KDA SUBUNIT"/>
    <property type="match status" value="1"/>
</dbReference>
<dbReference type="Gene3D" id="3.40.50.11380">
    <property type="match status" value="1"/>
</dbReference>
<feature type="region of interest" description="Disordered" evidence="5">
    <location>
        <begin position="9"/>
        <end position="30"/>
    </location>
</feature>
<dbReference type="Pfam" id="PF13844">
    <property type="entry name" value="Glyco_transf_41"/>
    <property type="match status" value="1"/>
</dbReference>
<feature type="compositionally biased region" description="Low complexity" evidence="5">
    <location>
        <begin position="9"/>
        <end position="19"/>
    </location>
</feature>
<dbReference type="InterPro" id="IPR029489">
    <property type="entry name" value="OGT/SEC/SPY_C"/>
</dbReference>
<keyword evidence="4" id="KW-0802">TPR repeat</keyword>
<dbReference type="AlphaFoldDB" id="A0A5C6TYT1"/>
<feature type="domain" description="O-GlcNAc transferase C-terminal" evidence="6">
    <location>
        <begin position="54"/>
        <end position="141"/>
    </location>
</feature>
<dbReference type="GO" id="GO:0006493">
    <property type="term" value="P:protein O-linked glycosylation"/>
    <property type="evidence" value="ECO:0007669"/>
    <property type="project" value="InterPro"/>
</dbReference>
<accession>A0A5C6TYT1</accession>
<evidence type="ECO:0000256" key="2">
    <source>
        <dbReference type="ARBA" id="ARBA00022679"/>
    </source>
</evidence>
<dbReference type="InterPro" id="IPR037919">
    <property type="entry name" value="OGT"/>
</dbReference>
<organism evidence="7 8">
    <name type="scientific">Piscinibacter aquaticus</name>
    <dbReference type="NCBI Taxonomy" id="392597"/>
    <lineage>
        <taxon>Bacteria</taxon>
        <taxon>Pseudomonadati</taxon>
        <taxon>Pseudomonadota</taxon>
        <taxon>Betaproteobacteria</taxon>
        <taxon>Burkholderiales</taxon>
        <taxon>Sphaerotilaceae</taxon>
        <taxon>Piscinibacter</taxon>
    </lineage>
</organism>
<dbReference type="Gene3D" id="3.40.50.2000">
    <property type="entry name" value="Glycogen Phosphorylase B"/>
    <property type="match status" value="1"/>
</dbReference>
<protein>
    <recommendedName>
        <fullName evidence="6">O-GlcNAc transferase C-terminal domain-containing protein</fullName>
    </recommendedName>
</protein>
<evidence type="ECO:0000259" key="6">
    <source>
        <dbReference type="Pfam" id="PF13844"/>
    </source>
</evidence>
<evidence type="ECO:0000313" key="7">
    <source>
        <dbReference type="EMBL" id="TXC65320.1"/>
    </source>
</evidence>
<evidence type="ECO:0000256" key="1">
    <source>
        <dbReference type="ARBA" id="ARBA00004922"/>
    </source>
</evidence>
<dbReference type="EMBL" id="VOPW01000001">
    <property type="protein sequence ID" value="TXC65320.1"/>
    <property type="molecule type" value="Genomic_DNA"/>
</dbReference>
<evidence type="ECO:0000313" key="8">
    <source>
        <dbReference type="Proteomes" id="UP000321832"/>
    </source>
</evidence>
<comment type="pathway">
    <text evidence="1">Protein modification; protein glycosylation.</text>
</comment>
<dbReference type="PANTHER" id="PTHR44366">
    <property type="entry name" value="UDP-N-ACETYLGLUCOSAMINE--PEPTIDE N-ACETYLGLUCOSAMINYLTRANSFERASE 110 KDA SUBUNIT"/>
    <property type="match status" value="1"/>
</dbReference>